<dbReference type="EMBL" id="CP056071">
    <property type="protein sequence ID" value="UVC49830.1"/>
    <property type="molecule type" value="Genomic_DNA"/>
</dbReference>
<evidence type="ECO:0000313" key="3">
    <source>
        <dbReference type="Proteomes" id="UP000244811"/>
    </source>
</evidence>
<protein>
    <submittedName>
        <fullName evidence="2">Uncharacterized protein</fullName>
    </submittedName>
</protein>
<feature type="chain" id="PRO_5037860644" evidence="1">
    <location>
        <begin position="17"/>
        <end position="169"/>
    </location>
</feature>
<dbReference type="Proteomes" id="UP000244811">
    <property type="component" value="Chromosome 2"/>
</dbReference>
<organism evidence="2 3">
    <name type="scientific">Theileria orientalis</name>
    <dbReference type="NCBI Taxonomy" id="68886"/>
    <lineage>
        <taxon>Eukaryota</taxon>
        <taxon>Sar</taxon>
        <taxon>Alveolata</taxon>
        <taxon>Apicomplexa</taxon>
        <taxon>Aconoidasida</taxon>
        <taxon>Piroplasmida</taxon>
        <taxon>Theileriidae</taxon>
        <taxon>Theileria</taxon>
    </lineage>
</organism>
<gene>
    <name evidence="2" type="ORF">MACK_003442</name>
</gene>
<reference evidence="2" key="1">
    <citation type="submission" date="2022-07" db="EMBL/GenBank/DDBJ databases">
        <title>Evaluation of T. orientalis genome assembly methods using nanopore sequencing and analysis of variation between genomes.</title>
        <authorList>
            <person name="Yam J."/>
            <person name="Micallef M.L."/>
            <person name="Liu M."/>
            <person name="Djordjevic S.P."/>
            <person name="Bogema D.R."/>
            <person name="Jenkins C."/>
        </authorList>
    </citation>
    <scope>NUCLEOTIDE SEQUENCE</scope>
    <source>
        <strain evidence="2">Goon Nure</strain>
    </source>
</reference>
<feature type="signal peptide" evidence="1">
    <location>
        <begin position="1"/>
        <end position="16"/>
    </location>
</feature>
<proteinExistence type="predicted"/>
<sequence>MNKILAILYLFAAASAYSAPLVLDKNTAKDDRVAKYYYYRYPAYGSYDTTLVRFAYLLPKLGADVTGLSTSGSTAPKPLSFLVFNEGEVLNHLLAFSDCKSWYGVLAEFYSAAVGSYYKVYGYYDKALYLDLPSLASFLHDKLTSDYYKGLVEAGLPSHPLVHLLAKYY</sequence>
<evidence type="ECO:0000256" key="1">
    <source>
        <dbReference type="SAM" id="SignalP"/>
    </source>
</evidence>
<evidence type="ECO:0000313" key="2">
    <source>
        <dbReference type="EMBL" id="UVC49830.1"/>
    </source>
</evidence>
<name>A0A976XJV7_THEOR</name>
<accession>A0A976XJV7</accession>
<keyword evidence="1" id="KW-0732">Signal</keyword>
<dbReference type="AlphaFoldDB" id="A0A976XJV7"/>